<sequence>MKALHIFLFTLILAGVLSVSWSTDCEGVPCDVVCEIGGKELFPDCACDCPGKEKRSMKSLVEAAKKVSIKAAKEALKILGKVAPEAMQKLLEKQIED</sequence>
<keyword evidence="1" id="KW-0732">Signal</keyword>
<accession>A0A8X6FI60</accession>
<proteinExistence type="predicted"/>
<dbReference type="AlphaFoldDB" id="A0A8X6FI60"/>
<dbReference type="EMBL" id="BMAO01002381">
    <property type="protein sequence ID" value="GFQ80336.1"/>
    <property type="molecule type" value="Genomic_DNA"/>
</dbReference>
<feature type="chain" id="PRO_5036501560" evidence="1">
    <location>
        <begin position="19"/>
        <end position="97"/>
    </location>
</feature>
<organism evidence="2 3">
    <name type="scientific">Trichonephila clavata</name>
    <name type="common">Joro spider</name>
    <name type="synonym">Nephila clavata</name>
    <dbReference type="NCBI Taxonomy" id="2740835"/>
    <lineage>
        <taxon>Eukaryota</taxon>
        <taxon>Metazoa</taxon>
        <taxon>Ecdysozoa</taxon>
        <taxon>Arthropoda</taxon>
        <taxon>Chelicerata</taxon>
        <taxon>Arachnida</taxon>
        <taxon>Araneae</taxon>
        <taxon>Araneomorphae</taxon>
        <taxon>Entelegynae</taxon>
        <taxon>Araneoidea</taxon>
        <taxon>Nephilidae</taxon>
        <taxon>Trichonephila</taxon>
    </lineage>
</organism>
<protein>
    <submittedName>
        <fullName evidence="2">Uncharacterized protein</fullName>
    </submittedName>
</protein>
<keyword evidence="3" id="KW-1185">Reference proteome</keyword>
<comment type="caution">
    <text evidence="2">The sequence shown here is derived from an EMBL/GenBank/DDBJ whole genome shotgun (WGS) entry which is preliminary data.</text>
</comment>
<evidence type="ECO:0000313" key="3">
    <source>
        <dbReference type="Proteomes" id="UP000887116"/>
    </source>
</evidence>
<feature type="signal peptide" evidence="1">
    <location>
        <begin position="1"/>
        <end position="18"/>
    </location>
</feature>
<gene>
    <name evidence="2" type="ORF">TNCT_118421</name>
</gene>
<evidence type="ECO:0000313" key="2">
    <source>
        <dbReference type="EMBL" id="GFQ80336.1"/>
    </source>
</evidence>
<name>A0A8X6FI60_TRICU</name>
<reference evidence="2" key="1">
    <citation type="submission" date="2020-07" db="EMBL/GenBank/DDBJ databases">
        <title>Multicomponent nature underlies the extraordinary mechanical properties of spider dragline silk.</title>
        <authorList>
            <person name="Kono N."/>
            <person name="Nakamura H."/>
            <person name="Mori M."/>
            <person name="Yoshida Y."/>
            <person name="Ohtoshi R."/>
            <person name="Malay A.D."/>
            <person name="Moran D.A.P."/>
            <person name="Tomita M."/>
            <person name="Numata K."/>
            <person name="Arakawa K."/>
        </authorList>
    </citation>
    <scope>NUCLEOTIDE SEQUENCE</scope>
</reference>
<evidence type="ECO:0000256" key="1">
    <source>
        <dbReference type="SAM" id="SignalP"/>
    </source>
</evidence>
<dbReference type="Proteomes" id="UP000887116">
    <property type="component" value="Unassembled WGS sequence"/>
</dbReference>